<feature type="transmembrane region" description="Helical" evidence="2">
    <location>
        <begin position="193"/>
        <end position="216"/>
    </location>
</feature>
<dbReference type="PANTHER" id="PTHR42208">
    <property type="entry name" value="HEAVY METAL TRANSPORTER-RELATED"/>
    <property type="match status" value="1"/>
</dbReference>
<dbReference type="GO" id="GO:0046872">
    <property type="term" value="F:metal ion binding"/>
    <property type="evidence" value="ECO:0007669"/>
    <property type="project" value="UniProtKB-KW"/>
</dbReference>
<keyword evidence="5" id="KW-1185">Reference proteome</keyword>
<dbReference type="Pfam" id="PF13386">
    <property type="entry name" value="DsbD_2"/>
    <property type="match status" value="1"/>
</dbReference>
<feature type="domain" description="HMA" evidence="3">
    <location>
        <begin position="4"/>
        <end position="70"/>
    </location>
</feature>
<evidence type="ECO:0000313" key="5">
    <source>
        <dbReference type="Proteomes" id="UP000012179"/>
    </source>
</evidence>
<feature type="transmembrane region" description="Helical" evidence="2">
    <location>
        <begin position="167"/>
        <end position="187"/>
    </location>
</feature>
<evidence type="ECO:0000256" key="2">
    <source>
        <dbReference type="SAM" id="Phobius"/>
    </source>
</evidence>
<dbReference type="Pfam" id="PF00403">
    <property type="entry name" value="HMA"/>
    <property type="match status" value="1"/>
</dbReference>
<keyword evidence="2" id="KW-0472">Membrane</keyword>
<dbReference type="SUPFAM" id="SSF55008">
    <property type="entry name" value="HMA, heavy metal-associated domain"/>
    <property type="match status" value="1"/>
</dbReference>
<dbReference type="Proteomes" id="UP000012179">
    <property type="component" value="Chromosome"/>
</dbReference>
<protein>
    <submittedName>
        <fullName evidence="4">Heavy metal transport/detoxification protein</fullName>
    </submittedName>
</protein>
<keyword evidence="2" id="KW-0812">Transmembrane</keyword>
<dbReference type="CDD" id="cd00371">
    <property type="entry name" value="HMA"/>
    <property type="match status" value="1"/>
</dbReference>
<dbReference type="InterPro" id="IPR017969">
    <property type="entry name" value="Heavy-metal-associated_CS"/>
</dbReference>
<dbReference type="EMBL" id="CP021106">
    <property type="protein sequence ID" value="ARO88302.1"/>
    <property type="molecule type" value="Genomic_DNA"/>
</dbReference>
<dbReference type="KEGG" id="nlc:EBAPG3_011225"/>
<dbReference type="PROSITE" id="PS50846">
    <property type="entry name" value="HMA_2"/>
    <property type="match status" value="1"/>
</dbReference>
<dbReference type="Gene3D" id="3.30.70.100">
    <property type="match status" value="1"/>
</dbReference>
<evidence type="ECO:0000256" key="1">
    <source>
        <dbReference type="ARBA" id="ARBA00022723"/>
    </source>
</evidence>
<evidence type="ECO:0000259" key="3">
    <source>
        <dbReference type="PROSITE" id="PS50846"/>
    </source>
</evidence>
<feature type="transmembrane region" description="Helical" evidence="2">
    <location>
        <begin position="276"/>
        <end position="295"/>
    </location>
</feature>
<feature type="transmembrane region" description="Helical" evidence="2">
    <location>
        <begin position="302"/>
        <end position="322"/>
    </location>
</feature>
<reference evidence="4 5" key="1">
    <citation type="journal article" date="2015" name="Int. J. Syst. Evol. Microbiol.">
        <title>Nitrosospira lacus sp. nov., a psychrotolerant, ammonia-oxidizing bacterium from sandy lake sediment.</title>
        <authorList>
            <person name="Urakawa H."/>
            <person name="Garcia J.C."/>
            <person name="Nielsen J.L."/>
            <person name="Le V.Q."/>
            <person name="Kozlowski J.A."/>
            <person name="Stein L.Y."/>
            <person name="Lim C.K."/>
            <person name="Pommerening-Roser A."/>
            <person name="Martens-Habbena W."/>
            <person name="Stahl D.A."/>
            <person name="Klotz M.G."/>
        </authorList>
    </citation>
    <scope>NUCLEOTIDE SEQUENCE [LARGE SCALE GENOMIC DNA]</scope>
    <source>
        <strain evidence="4 5">APG3</strain>
    </source>
</reference>
<keyword evidence="2" id="KW-1133">Transmembrane helix</keyword>
<dbReference type="RefSeq" id="WP_004174702.1">
    <property type="nucleotide sequence ID" value="NZ_CP021106.3"/>
</dbReference>
<dbReference type="InterPro" id="IPR039447">
    <property type="entry name" value="UreH-like_TM_dom"/>
</dbReference>
<keyword evidence="1" id="KW-0479">Metal-binding</keyword>
<gene>
    <name evidence="4" type="ORF">EBAPG3_011225</name>
</gene>
<feature type="transmembrane region" description="Helical" evidence="2">
    <location>
        <begin position="242"/>
        <end position="264"/>
    </location>
</feature>
<organism evidence="4 5">
    <name type="scientific">Nitrosospira lacus</name>
    <dbReference type="NCBI Taxonomy" id="1288494"/>
    <lineage>
        <taxon>Bacteria</taxon>
        <taxon>Pseudomonadati</taxon>
        <taxon>Pseudomonadota</taxon>
        <taxon>Betaproteobacteria</taxon>
        <taxon>Nitrosomonadales</taxon>
        <taxon>Nitrosomonadaceae</taxon>
        <taxon>Nitrosospira</taxon>
    </lineage>
</organism>
<evidence type="ECO:0000313" key="4">
    <source>
        <dbReference type="EMBL" id="ARO88302.1"/>
    </source>
</evidence>
<dbReference type="InterPro" id="IPR036163">
    <property type="entry name" value="HMA_dom_sf"/>
</dbReference>
<accession>A0A1W6SR97</accession>
<sequence length="361" mass="38569">MAAKSAHLKVKGMHCTGCEETIENVVSHLPGIRKVNADYVKQTVDIEFDSKSIGESGIRHAIEEKGYEFESASTDSSGHAVRNALIFLTLLLVVGGVTFWGKSMIPGLVGEMNPQLGYAMLFSIGFFTGFHCIGMCGGFVVDYATAIEPRTAGTTAMAHVMYATGKTASYTIIGGGMGLLGSLMAFTPAMRGAVTLAASLFVIIYGLKMLDVFPLLRNFTLRLPRFVVRGVSNELRQRRSPLSIGLLNGLMLGCGPLQAMYIMAAGTGSAQEGATMLFFFGLGTLVPLLSFGLIASSVSRDIINLLVRASAIMVIAMGLMMADRGLKLTGSGYDFNSLSSRWQQAAPADNHFESSGTTRQR</sequence>
<dbReference type="PROSITE" id="PS01047">
    <property type="entry name" value="HMA_1"/>
    <property type="match status" value="1"/>
</dbReference>
<feature type="transmembrane region" description="Helical" evidence="2">
    <location>
        <begin position="121"/>
        <end position="146"/>
    </location>
</feature>
<feature type="transmembrane region" description="Helical" evidence="2">
    <location>
        <begin position="84"/>
        <end position="101"/>
    </location>
</feature>
<dbReference type="PANTHER" id="PTHR42208:SF1">
    <property type="entry name" value="HEAVY METAL TRANSPORTER"/>
    <property type="match status" value="1"/>
</dbReference>
<proteinExistence type="predicted"/>
<dbReference type="AlphaFoldDB" id="A0A1W6SR97"/>
<name>A0A1W6SR97_9PROT</name>
<dbReference type="eggNOG" id="COG2836">
    <property type="taxonomic scope" value="Bacteria"/>
</dbReference>
<dbReference type="eggNOG" id="COG2608">
    <property type="taxonomic scope" value="Bacteria"/>
</dbReference>
<dbReference type="InterPro" id="IPR006121">
    <property type="entry name" value="HMA_dom"/>
</dbReference>